<dbReference type="Pfam" id="PF02775">
    <property type="entry name" value="TPP_enzyme_C"/>
    <property type="match status" value="1"/>
</dbReference>
<evidence type="ECO:0000256" key="1">
    <source>
        <dbReference type="ARBA" id="ARBA00007812"/>
    </source>
</evidence>
<dbReference type="InterPro" id="IPR047210">
    <property type="entry name" value="TPP_PYR_POXB-like"/>
</dbReference>
<dbReference type="EMBL" id="JFKA01000002">
    <property type="protein sequence ID" value="OSQ39815.1"/>
    <property type="molecule type" value="Genomic_DNA"/>
</dbReference>
<dbReference type="CDD" id="cd07039">
    <property type="entry name" value="TPP_PYR_POX"/>
    <property type="match status" value="1"/>
</dbReference>
<evidence type="ECO:0000256" key="3">
    <source>
        <dbReference type="RuleBase" id="RU362132"/>
    </source>
</evidence>
<dbReference type="SUPFAM" id="SSF52518">
    <property type="entry name" value="Thiamin diphosphate-binding fold (THDP-binding)"/>
    <property type="match status" value="2"/>
</dbReference>
<feature type="domain" description="Thiamine pyrophosphate enzyme TPP-binding" evidence="5">
    <location>
        <begin position="379"/>
        <end position="525"/>
    </location>
</feature>
<evidence type="ECO:0000259" key="6">
    <source>
        <dbReference type="Pfam" id="PF02776"/>
    </source>
</evidence>
<name>A0A1Y2L396_9PROT</name>
<dbReference type="Pfam" id="PF00205">
    <property type="entry name" value="TPP_enzyme_M"/>
    <property type="match status" value="1"/>
</dbReference>
<keyword evidence="8" id="KW-1185">Reference proteome</keyword>
<dbReference type="RefSeq" id="WP_085581094.1">
    <property type="nucleotide sequence ID" value="NZ_JFKA01000002.1"/>
</dbReference>
<dbReference type="InterPro" id="IPR047212">
    <property type="entry name" value="TPP_POXB-like"/>
</dbReference>
<evidence type="ECO:0000259" key="5">
    <source>
        <dbReference type="Pfam" id="PF02775"/>
    </source>
</evidence>
<dbReference type="GO" id="GO:0003824">
    <property type="term" value="F:catalytic activity"/>
    <property type="evidence" value="ECO:0007669"/>
    <property type="project" value="InterPro"/>
</dbReference>
<dbReference type="PANTHER" id="PTHR42981">
    <property type="entry name" value="PYRUVATE DEHYDROGENASE [UBIQUINONE]"/>
    <property type="match status" value="1"/>
</dbReference>
<dbReference type="OrthoDB" id="4494979at2"/>
<evidence type="ECO:0000259" key="4">
    <source>
        <dbReference type="Pfam" id="PF00205"/>
    </source>
</evidence>
<evidence type="ECO:0000313" key="8">
    <source>
        <dbReference type="Proteomes" id="UP000193391"/>
    </source>
</evidence>
<dbReference type="InterPro" id="IPR029061">
    <property type="entry name" value="THDP-binding"/>
</dbReference>
<dbReference type="SUPFAM" id="SSF52467">
    <property type="entry name" value="DHS-like NAD/FAD-binding domain"/>
    <property type="match status" value="1"/>
</dbReference>
<dbReference type="GO" id="GO:0030976">
    <property type="term" value="F:thiamine pyrophosphate binding"/>
    <property type="evidence" value="ECO:0007669"/>
    <property type="project" value="InterPro"/>
</dbReference>
<dbReference type="Proteomes" id="UP000193391">
    <property type="component" value="Unassembled WGS sequence"/>
</dbReference>
<dbReference type="InterPro" id="IPR012000">
    <property type="entry name" value="Thiamin_PyroP_enz_cen_dom"/>
</dbReference>
<dbReference type="Gene3D" id="3.40.50.1220">
    <property type="entry name" value="TPP-binding domain"/>
    <property type="match status" value="1"/>
</dbReference>
<protein>
    <submittedName>
        <fullName evidence="7">Pyruvate dehydrogenase</fullName>
    </submittedName>
</protein>
<evidence type="ECO:0000313" key="7">
    <source>
        <dbReference type="EMBL" id="OSQ39815.1"/>
    </source>
</evidence>
<feature type="domain" description="Thiamine pyrophosphate enzyme N-terminal TPP-binding" evidence="6">
    <location>
        <begin position="4"/>
        <end position="115"/>
    </location>
</feature>
<dbReference type="InterPro" id="IPR047211">
    <property type="entry name" value="POXB-like"/>
</dbReference>
<dbReference type="Gene3D" id="3.40.50.970">
    <property type="match status" value="2"/>
</dbReference>
<gene>
    <name evidence="7" type="ORF">TMES_07765</name>
</gene>
<evidence type="ECO:0000256" key="2">
    <source>
        <dbReference type="ARBA" id="ARBA00023052"/>
    </source>
</evidence>
<dbReference type="GO" id="GO:0000287">
    <property type="term" value="F:magnesium ion binding"/>
    <property type="evidence" value="ECO:0007669"/>
    <property type="project" value="InterPro"/>
</dbReference>
<accession>A0A1Y2L396</accession>
<comment type="caution">
    <text evidence="7">The sequence shown here is derived from an EMBL/GenBank/DDBJ whole genome shotgun (WGS) entry which is preliminary data.</text>
</comment>
<organism evidence="7 8">
    <name type="scientific">Thalassospira mesophila</name>
    <dbReference type="NCBI Taxonomy" id="1293891"/>
    <lineage>
        <taxon>Bacteria</taxon>
        <taxon>Pseudomonadati</taxon>
        <taxon>Pseudomonadota</taxon>
        <taxon>Alphaproteobacteria</taxon>
        <taxon>Rhodospirillales</taxon>
        <taxon>Thalassospiraceae</taxon>
        <taxon>Thalassospira</taxon>
    </lineage>
</organism>
<dbReference type="InterPro" id="IPR029035">
    <property type="entry name" value="DHS-like_NAD/FAD-binding_dom"/>
</dbReference>
<dbReference type="InterPro" id="IPR012001">
    <property type="entry name" value="Thiamin_PyroP_enz_TPP-bd_dom"/>
</dbReference>
<dbReference type="AlphaFoldDB" id="A0A1Y2L396"/>
<dbReference type="PANTHER" id="PTHR42981:SF2">
    <property type="entry name" value="PYRUVATE DEHYDROGENASE [UBIQUINONE]"/>
    <property type="match status" value="1"/>
</dbReference>
<feature type="domain" description="Thiamine pyrophosphate enzyme central" evidence="4">
    <location>
        <begin position="189"/>
        <end position="317"/>
    </location>
</feature>
<dbReference type="STRING" id="1293891.TMES_07765"/>
<proteinExistence type="inferred from homology"/>
<comment type="similarity">
    <text evidence="1 3">Belongs to the TPP enzyme family.</text>
</comment>
<keyword evidence="2 3" id="KW-0786">Thiamine pyrophosphate</keyword>
<dbReference type="InterPro" id="IPR011766">
    <property type="entry name" value="TPP_enzyme_TPP-bd"/>
</dbReference>
<dbReference type="GO" id="GO:0019752">
    <property type="term" value="P:carboxylic acid metabolic process"/>
    <property type="evidence" value="ECO:0007669"/>
    <property type="project" value="UniProtKB-ARBA"/>
</dbReference>
<dbReference type="CDD" id="cd02014">
    <property type="entry name" value="TPP_POX"/>
    <property type="match status" value="1"/>
</dbReference>
<sequence length="576" mass="62151">MPLTIAETIVDMLADAGVKRLYAVTGDSLNLLNDAIRRDGRIDWIHVRHEEAGAYAAMAEGVLGGLGCCAGSSGPGHVHLVNGLYDAHRWGAPVIALPSTIDRADYGMESFQETDLAMFNGCSWYNELAQIPEQAPRMLQQALQNAITRKGVGVFGYSGDILPLDLPKTAIASPVYRPETIVRPDDATLDELASLLSGAKRPLIYGGMGCDHARDQVRELARRLNAPLGWTLKGKMALEHDNPNGIGMTGFIGGKACADAIARADVVLLLGTDFPWKDFLKTDARIAQVLTHGERLGRRTHVEMGLIGDVRATLDALLPRLENRDDDSFLQDRLGVYKSDQDRLEHHAGTGGKTGEISPEYLTAMISQYADDDAIFTADTGMTTVWAARYLKSTGKRTFMGSFSHGSMANAMPQAMGAALAGGGRQSIALCGDGGLSMLMGDLATIGQYQLPVKMVVYNNSSLGMVEIEMQLAGLANYQTEMVNPDFAQVAKACNIRGVTVDDPDKVEDAVRMAMAHDGPVLLDVKTDRYAVAMPPHTSVDQLGSYALSEAKMILSGRGTEVIDQISTNFKYLRDL</sequence>
<dbReference type="Pfam" id="PF02776">
    <property type="entry name" value="TPP_enzyme_N"/>
    <property type="match status" value="1"/>
</dbReference>
<reference evidence="7 8" key="1">
    <citation type="submission" date="2014-03" db="EMBL/GenBank/DDBJ databases">
        <title>The draft genome sequence of Thalassospira mesophila JCM 18969.</title>
        <authorList>
            <person name="Lai Q."/>
            <person name="Shao Z."/>
        </authorList>
    </citation>
    <scope>NUCLEOTIDE SEQUENCE [LARGE SCALE GENOMIC DNA]</scope>
    <source>
        <strain evidence="7 8">JCM 18969</strain>
    </source>
</reference>
<keyword evidence="7" id="KW-0670">Pyruvate</keyword>